<organism evidence="2 3">
    <name type="scientific">bacterium (Candidatus Gribaldobacteria) CG_4_9_14_3_um_filter_36_15</name>
    <dbReference type="NCBI Taxonomy" id="2014269"/>
    <lineage>
        <taxon>Bacteria</taxon>
        <taxon>Candidatus Gribaldobacteria</taxon>
    </lineage>
</organism>
<feature type="domain" description="RNHCP" evidence="1">
    <location>
        <begin position="21"/>
        <end position="119"/>
    </location>
</feature>
<name>A0A2M7ZV94_9BACT</name>
<reference evidence="3" key="1">
    <citation type="submission" date="2017-09" db="EMBL/GenBank/DDBJ databases">
        <title>Depth-based differentiation of microbial function through sediment-hosted aquifers and enrichment of novel symbionts in the deep terrestrial subsurface.</title>
        <authorList>
            <person name="Probst A.J."/>
            <person name="Ladd B."/>
            <person name="Jarett J.K."/>
            <person name="Geller-Mcgrath D.E."/>
            <person name="Sieber C.M.K."/>
            <person name="Emerson J.B."/>
            <person name="Anantharaman K."/>
            <person name="Thomas B.C."/>
            <person name="Malmstrom R."/>
            <person name="Stieglmeier M."/>
            <person name="Klingl A."/>
            <person name="Woyke T."/>
            <person name="Ryan C.M."/>
            <person name="Banfield J.F."/>
        </authorList>
    </citation>
    <scope>NUCLEOTIDE SEQUENCE [LARGE SCALE GENOMIC DNA]</scope>
</reference>
<protein>
    <recommendedName>
        <fullName evidence="1">RNHCP domain-containing protein</fullName>
    </recommendedName>
</protein>
<evidence type="ECO:0000259" key="1">
    <source>
        <dbReference type="Pfam" id="PF12647"/>
    </source>
</evidence>
<proteinExistence type="predicted"/>
<accession>A0A2M7ZV94</accession>
<dbReference type="EMBL" id="PFUT01000018">
    <property type="protein sequence ID" value="PJB09265.1"/>
    <property type="molecule type" value="Genomic_DNA"/>
</dbReference>
<evidence type="ECO:0000313" key="3">
    <source>
        <dbReference type="Proteomes" id="UP000229156"/>
    </source>
</evidence>
<comment type="caution">
    <text evidence="2">The sequence shown here is derived from an EMBL/GenBank/DDBJ whole genome shotgun (WGS) entry which is preliminary data.</text>
</comment>
<dbReference type="Pfam" id="PF12647">
    <property type="entry name" value="RNHCP"/>
    <property type="match status" value="1"/>
</dbReference>
<sequence>MYREEKRKKEKQLKLEEKKGGFRCCNCGQWVPFSEVMGTEHRNHCSFCLWSKHVDLKKPGDRKSECQAGMRPIGLTFKHEGVDKYSILRQGELMLIHECVNCGKISINRIAGDDNPEAILRIFEESQGLPPEKGNRLERNGIEVLSEKRREGILTQLFGKDFRKT</sequence>
<gene>
    <name evidence="2" type="ORF">CO121_00900</name>
</gene>
<dbReference type="Proteomes" id="UP000229156">
    <property type="component" value="Unassembled WGS sequence"/>
</dbReference>
<evidence type="ECO:0000313" key="2">
    <source>
        <dbReference type="EMBL" id="PJB09265.1"/>
    </source>
</evidence>
<dbReference type="InterPro" id="IPR024439">
    <property type="entry name" value="RNHCP"/>
</dbReference>
<dbReference type="AlphaFoldDB" id="A0A2M7ZV94"/>